<protein>
    <submittedName>
        <fullName evidence="2">Uncharacterized protein</fullName>
    </submittedName>
</protein>
<organism evidence="2 3">
    <name type="scientific">Roseomonas nitratireducens</name>
    <dbReference type="NCBI Taxonomy" id="2820810"/>
    <lineage>
        <taxon>Bacteria</taxon>
        <taxon>Pseudomonadati</taxon>
        <taxon>Pseudomonadota</taxon>
        <taxon>Alphaproteobacteria</taxon>
        <taxon>Acetobacterales</taxon>
        <taxon>Roseomonadaceae</taxon>
        <taxon>Roseomonas</taxon>
    </lineage>
</organism>
<keyword evidence="1" id="KW-0732">Signal</keyword>
<evidence type="ECO:0000313" key="3">
    <source>
        <dbReference type="Proteomes" id="UP000680815"/>
    </source>
</evidence>
<accession>A0ABS4ANL2</accession>
<keyword evidence="3" id="KW-1185">Reference proteome</keyword>
<evidence type="ECO:0000256" key="1">
    <source>
        <dbReference type="SAM" id="SignalP"/>
    </source>
</evidence>
<evidence type="ECO:0000313" key="2">
    <source>
        <dbReference type="EMBL" id="MBP0462954.1"/>
    </source>
</evidence>
<reference evidence="2 3" key="1">
    <citation type="submission" date="2021-03" db="EMBL/GenBank/DDBJ databases">
        <authorList>
            <person name="So Y."/>
        </authorList>
    </citation>
    <scope>NUCLEOTIDE SEQUENCE [LARGE SCALE GENOMIC DNA]</scope>
    <source>
        <strain evidence="2 3">PWR1</strain>
    </source>
</reference>
<gene>
    <name evidence="2" type="ORF">J5Y09_03445</name>
</gene>
<dbReference type="EMBL" id="JAGIYZ010000002">
    <property type="protein sequence ID" value="MBP0462954.1"/>
    <property type="molecule type" value="Genomic_DNA"/>
</dbReference>
<sequence>MNTTRRLAATALPMLLIAGATRAAFAKRAEPLAAEACGPDADVKGCATGKGAEGGCPHCAALAGKDKS</sequence>
<name>A0ABS4ANL2_9PROT</name>
<feature type="signal peptide" evidence="1">
    <location>
        <begin position="1"/>
        <end position="23"/>
    </location>
</feature>
<dbReference type="RefSeq" id="WP_209350340.1">
    <property type="nucleotide sequence ID" value="NZ_JAGIYZ010000002.1"/>
</dbReference>
<feature type="chain" id="PRO_5047526574" evidence="1">
    <location>
        <begin position="24"/>
        <end position="68"/>
    </location>
</feature>
<dbReference type="Proteomes" id="UP000680815">
    <property type="component" value="Unassembled WGS sequence"/>
</dbReference>
<proteinExistence type="predicted"/>
<comment type="caution">
    <text evidence="2">The sequence shown here is derived from an EMBL/GenBank/DDBJ whole genome shotgun (WGS) entry which is preliminary data.</text>
</comment>